<gene>
    <name evidence="1" type="ORF">RPMA_18595</name>
</gene>
<proteinExistence type="predicted"/>
<name>A0ABX8AFG6_9BRAD</name>
<reference evidence="1 2" key="1">
    <citation type="submission" date="2019-02" db="EMBL/GenBank/DDBJ databases">
        <title>Emended description of the genus Rhodopseudomonas and description of Rhodopseudomonas albus sp. nov., a non-phototrophic, heavy-metal-tolerant bacterium isolated from garden soil.</title>
        <authorList>
            <person name="Bao Z."/>
            <person name="Cao W.W."/>
            <person name="Sato Y."/>
            <person name="Nishizawa T."/>
            <person name="Zhao J."/>
            <person name="Guo Y."/>
            <person name="Ohta H."/>
        </authorList>
    </citation>
    <scope>NUCLEOTIDE SEQUENCE [LARGE SCALE GENOMIC DNA]</scope>
    <source>
        <strain evidence="1 2">SK50-23</strain>
    </source>
</reference>
<accession>A0ABX8AFG6</accession>
<dbReference type="PROSITE" id="PS51257">
    <property type="entry name" value="PROKAR_LIPOPROTEIN"/>
    <property type="match status" value="1"/>
</dbReference>
<dbReference type="Proteomes" id="UP000682843">
    <property type="component" value="Chromosome"/>
</dbReference>
<protein>
    <submittedName>
        <fullName evidence="1">Uncharacterized protein</fullName>
    </submittedName>
</protein>
<evidence type="ECO:0000313" key="2">
    <source>
        <dbReference type="Proteomes" id="UP000682843"/>
    </source>
</evidence>
<sequence>MDGHGRMSLKKSARVIAIILPIGLCACGGPSGNISFIESASGNQPFPTNYRTDLLAFMRTYLNDPVGVRGASISEPVQRTVGGSPRYVSCIRYSAKDFNGRYTPQQERGVAFVDGRLDRVVENGAELCAGATYVAFPELEKMSR</sequence>
<dbReference type="EMBL" id="CP036498">
    <property type="protein sequence ID" value="QUS42477.1"/>
    <property type="molecule type" value="Genomic_DNA"/>
</dbReference>
<organism evidence="1 2">
    <name type="scientific">Tardiphaga alba</name>
    <dbReference type="NCBI Taxonomy" id="340268"/>
    <lineage>
        <taxon>Bacteria</taxon>
        <taxon>Pseudomonadati</taxon>
        <taxon>Pseudomonadota</taxon>
        <taxon>Alphaproteobacteria</taxon>
        <taxon>Hyphomicrobiales</taxon>
        <taxon>Nitrobacteraceae</taxon>
        <taxon>Tardiphaga</taxon>
    </lineage>
</organism>
<keyword evidence="2" id="KW-1185">Reference proteome</keyword>
<evidence type="ECO:0000313" key="1">
    <source>
        <dbReference type="EMBL" id="QUS42477.1"/>
    </source>
</evidence>